<dbReference type="InterPro" id="IPR042152">
    <property type="entry name" value="Y4yA-like"/>
</dbReference>
<dbReference type="Gene3D" id="2.40.37.10">
    <property type="entry name" value="Lyase, Ornithine Decarboxylase, Chain A, domain 1"/>
    <property type="match status" value="1"/>
</dbReference>
<dbReference type="EMBL" id="JAAGLQ010000402">
    <property type="protein sequence ID" value="NEA17573.1"/>
    <property type="molecule type" value="Genomic_DNA"/>
</dbReference>
<organism evidence="4 5">
    <name type="scientific">Streptomyces halstedii</name>
    <dbReference type="NCBI Taxonomy" id="1944"/>
    <lineage>
        <taxon>Bacteria</taxon>
        <taxon>Bacillati</taxon>
        <taxon>Actinomycetota</taxon>
        <taxon>Actinomycetes</taxon>
        <taxon>Kitasatosporales</taxon>
        <taxon>Streptomycetaceae</taxon>
        <taxon>Streptomyces</taxon>
    </lineage>
</organism>
<dbReference type="CDD" id="cd06842">
    <property type="entry name" value="PLPDE_III_Y4yA_like"/>
    <property type="match status" value="1"/>
</dbReference>
<reference evidence="4 5" key="1">
    <citation type="submission" date="2020-01" db="EMBL/GenBank/DDBJ databases">
        <title>Insect and environment-associated Actinomycetes.</title>
        <authorList>
            <person name="Currrie C."/>
            <person name="Chevrette M."/>
            <person name="Carlson C."/>
            <person name="Stubbendieck R."/>
            <person name="Wendt-Pienkowski E."/>
        </authorList>
    </citation>
    <scope>NUCLEOTIDE SEQUENCE [LARGE SCALE GENOMIC DNA]</scope>
    <source>
        <strain evidence="4 5">SID11342</strain>
    </source>
</reference>
<sequence length="491" mass="53861">MVAPLYLEPKLDPPLTSLLASASLLHRLVDGLGSPLNVVVPERFAENVTRFRSVYGRHRLEGTVYFAHKANRSSALVRRLASTPAAVDVASLEELQHALACGFTPDRIGATGPKEPEFLWLAARTGATVNLDGHAELEALAALVRRHGLPRTQVLLRLSDFSGPAVKILSHRSRFGVPAPELSALLDAAERHRDAVEVIGVSYHLDTTSLEEKAVALEGCVHAMDECRARGMRPRVIDIGGGFGVNYLAHGAQWEHYTSQLALAAMGRRQALAWRNHSYGLSSEGGTLRGTLQLYPSHRPVAGADYLDELLRCPAPALGRPLATLLLENLYDLHVEPGRALLDQCGLTLSRVLETRREADGTHVVRLAMNADDCALEEHGILLDPVLLRRDRPPEEADGSAGPFGVYLHGNLCLESDLITRRLVFLPRLPVPGDLLAFPNTAGYCMDFNAHHAQRRPSARKVAAYRDADGWQWRLDDQYWPIHSTGDADEI</sequence>
<dbReference type="GO" id="GO:0009089">
    <property type="term" value="P:lysine biosynthetic process via diaminopimelate"/>
    <property type="evidence" value="ECO:0007669"/>
    <property type="project" value="TreeGrafter"/>
</dbReference>
<comment type="caution">
    <text evidence="4">The sequence shown here is derived from an EMBL/GenBank/DDBJ whole genome shotgun (WGS) entry which is preliminary data.</text>
</comment>
<keyword evidence="2" id="KW-0663">Pyridoxal phosphate</keyword>
<dbReference type="Pfam" id="PF02784">
    <property type="entry name" value="Orn_Arg_deC_N"/>
    <property type="match status" value="1"/>
</dbReference>
<evidence type="ECO:0000256" key="2">
    <source>
        <dbReference type="ARBA" id="ARBA00022898"/>
    </source>
</evidence>
<comment type="cofactor">
    <cofactor evidence="1">
        <name>pyridoxal 5'-phosphate</name>
        <dbReference type="ChEBI" id="CHEBI:597326"/>
    </cofactor>
</comment>
<name>A0A6N9U6C1_STRHA</name>
<dbReference type="InterPro" id="IPR009006">
    <property type="entry name" value="Ala_racemase/Decarboxylase_C"/>
</dbReference>
<dbReference type="PANTHER" id="PTHR43727:SF2">
    <property type="entry name" value="GROUP IV DECARBOXYLASE"/>
    <property type="match status" value="1"/>
</dbReference>
<dbReference type="SUPFAM" id="SSF51419">
    <property type="entry name" value="PLP-binding barrel"/>
    <property type="match status" value="1"/>
</dbReference>
<dbReference type="RefSeq" id="WP_164346234.1">
    <property type="nucleotide sequence ID" value="NZ_JAAGLQ010000402.1"/>
</dbReference>
<evidence type="ECO:0000256" key="1">
    <source>
        <dbReference type="ARBA" id="ARBA00001933"/>
    </source>
</evidence>
<dbReference type="PANTHER" id="PTHR43727">
    <property type="entry name" value="DIAMINOPIMELATE DECARBOXYLASE"/>
    <property type="match status" value="1"/>
</dbReference>
<gene>
    <name evidence="4" type="ORF">G3I29_19065</name>
</gene>
<dbReference type="InterPro" id="IPR022644">
    <property type="entry name" value="De-COase2_N"/>
</dbReference>
<feature type="domain" description="Orn/DAP/Arg decarboxylase 2 N-terminal" evidence="3">
    <location>
        <begin position="46"/>
        <end position="262"/>
    </location>
</feature>
<dbReference type="GO" id="GO:0008836">
    <property type="term" value="F:diaminopimelate decarboxylase activity"/>
    <property type="evidence" value="ECO:0007669"/>
    <property type="project" value="TreeGrafter"/>
</dbReference>
<evidence type="ECO:0000313" key="5">
    <source>
        <dbReference type="Proteomes" id="UP000471293"/>
    </source>
</evidence>
<protein>
    <submittedName>
        <fullName evidence="4">Y4yA family PLP-dependent enzyme</fullName>
    </submittedName>
</protein>
<evidence type="ECO:0000259" key="3">
    <source>
        <dbReference type="Pfam" id="PF02784"/>
    </source>
</evidence>
<evidence type="ECO:0000313" key="4">
    <source>
        <dbReference type="EMBL" id="NEA17573.1"/>
    </source>
</evidence>
<dbReference type="InterPro" id="IPR029066">
    <property type="entry name" value="PLP-binding_barrel"/>
</dbReference>
<dbReference type="Gene3D" id="3.20.20.10">
    <property type="entry name" value="Alanine racemase"/>
    <property type="match status" value="1"/>
</dbReference>
<proteinExistence type="predicted"/>
<dbReference type="Proteomes" id="UP000471293">
    <property type="component" value="Unassembled WGS sequence"/>
</dbReference>
<dbReference type="SUPFAM" id="SSF50621">
    <property type="entry name" value="Alanine racemase C-terminal domain-like"/>
    <property type="match status" value="1"/>
</dbReference>
<accession>A0A6N9U6C1</accession>
<dbReference type="AlphaFoldDB" id="A0A6N9U6C1"/>